<dbReference type="AlphaFoldDB" id="A0A8H5K4W8"/>
<evidence type="ECO:0000313" key="3">
    <source>
        <dbReference type="Proteomes" id="UP000582016"/>
    </source>
</evidence>
<reference evidence="2 3" key="1">
    <citation type="submission" date="2020-05" db="EMBL/GenBank/DDBJ databases">
        <title>Identification and distribution of gene clusters putatively required for synthesis of sphingolipid metabolism inhibitors in phylogenetically diverse species of the filamentous fungus Fusarium.</title>
        <authorList>
            <person name="Kim H.-S."/>
            <person name="Busman M."/>
            <person name="Brown D.W."/>
            <person name="Divon H."/>
            <person name="Uhlig S."/>
            <person name="Proctor R.H."/>
        </authorList>
    </citation>
    <scope>NUCLEOTIDE SEQUENCE [LARGE SCALE GENOMIC DNA]</scope>
    <source>
        <strain evidence="2 3">NRRL 13617</strain>
    </source>
</reference>
<dbReference type="OrthoDB" id="5097383at2759"/>
<comment type="caution">
    <text evidence="2">The sequence shown here is derived from an EMBL/GenBank/DDBJ whole genome shotgun (WGS) entry which is preliminary data.</text>
</comment>
<proteinExistence type="predicted"/>
<protein>
    <submittedName>
        <fullName evidence="2">Uncharacterized protein</fullName>
    </submittedName>
</protein>
<dbReference type="EMBL" id="JAAOAQ010000126">
    <property type="protein sequence ID" value="KAF5565685.1"/>
    <property type="molecule type" value="Genomic_DNA"/>
</dbReference>
<sequence>MAFEIPTITVSAPDGSQEPVTVFPFPAADDELVSLSDFFSDQEFSPVAEHSSASTPSFDYDNASFDEV</sequence>
<feature type="region of interest" description="Disordered" evidence="1">
    <location>
        <begin position="46"/>
        <end position="68"/>
    </location>
</feature>
<organism evidence="2 3">
    <name type="scientific">Fusarium phyllophilum</name>
    <dbReference type="NCBI Taxonomy" id="47803"/>
    <lineage>
        <taxon>Eukaryota</taxon>
        <taxon>Fungi</taxon>
        <taxon>Dikarya</taxon>
        <taxon>Ascomycota</taxon>
        <taxon>Pezizomycotina</taxon>
        <taxon>Sordariomycetes</taxon>
        <taxon>Hypocreomycetidae</taxon>
        <taxon>Hypocreales</taxon>
        <taxon>Nectriaceae</taxon>
        <taxon>Fusarium</taxon>
        <taxon>Fusarium fujikuroi species complex</taxon>
    </lineage>
</organism>
<evidence type="ECO:0000313" key="2">
    <source>
        <dbReference type="EMBL" id="KAF5565685.1"/>
    </source>
</evidence>
<name>A0A8H5K4W8_9HYPO</name>
<evidence type="ECO:0000256" key="1">
    <source>
        <dbReference type="SAM" id="MobiDB-lite"/>
    </source>
</evidence>
<keyword evidence="3" id="KW-1185">Reference proteome</keyword>
<accession>A0A8H5K4W8</accession>
<gene>
    <name evidence="2" type="ORF">FPHYL_4086</name>
</gene>
<dbReference type="Proteomes" id="UP000582016">
    <property type="component" value="Unassembled WGS sequence"/>
</dbReference>